<protein>
    <submittedName>
        <fullName evidence="2">Uncharacterized protein</fullName>
    </submittedName>
</protein>
<feature type="region of interest" description="Disordered" evidence="1">
    <location>
        <begin position="90"/>
        <end position="121"/>
    </location>
</feature>
<evidence type="ECO:0000256" key="1">
    <source>
        <dbReference type="SAM" id="MobiDB-lite"/>
    </source>
</evidence>
<dbReference type="OrthoDB" id="8776028at2"/>
<feature type="compositionally biased region" description="Basic and acidic residues" evidence="1">
    <location>
        <begin position="100"/>
        <end position="121"/>
    </location>
</feature>
<evidence type="ECO:0000313" key="3">
    <source>
        <dbReference type="Proteomes" id="UP000265955"/>
    </source>
</evidence>
<organism evidence="2 3">
    <name type="scientific">Noviherbaspirillum saxi</name>
    <dbReference type="NCBI Taxonomy" id="2320863"/>
    <lineage>
        <taxon>Bacteria</taxon>
        <taxon>Pseudomonadati</taxon>
        <taxon>Pseudomonadota</taxon>
        <taxon>Betaproteobacteria</taxon>
        <taxon>Burkholderiales</taxon>
        <taxon>Oxalobacteraceae</taxon>
        <taxon>Noviherbaspirillum</taxon>
    </lineage>
</organism>
<gene>
    <name evidence="2" type="ORF">D3871_12610</name>
</gene>
<accession>A0A3A3FX68</accession>
<reference evidence="3" key="1">
    <citation type="submission" date="2018-09" db="EMBL/GenBank/DDBJ databases">
        <authorList>
            <person name="Zhu H."/>
        </authorList>
    </citation>
    <scope>NUCLEOTIDE SEQUENCE [LARGE SCALE GENOMIC DNA]</scope>
    <source>
        <strain evidence="3">K1R23-30</strain>
    </source>
</reference>
<keyword evidence="3" id="KW-1185">Reference proteome</keyword>
<name>A0A3A3FX68_9BURK</name>
<dbReference type="EMBL" id="QYUO01000001">
    <property type="protein sequence ID" value="RJF99268.1"/>
    <property type="molecule type" value="Genomic_DNA"/>
</dbReference>
<sequence>MDDSLTKDEYEALFQITKLKRGERPNACVARNTKRLIGLKYATHQKDGQLVLTEKGQQTLFIKRCIDGLRAVANDPLAKLDPGVVTFLSKKGHITPRPSSDGHDLTPRGRESLADIDSKDD</sequence>
<dbReference type="AlphaFoldDB" id="A0A3A3FX68"/>
<dbReference type="RefSeq" id="WP_119769209.1">
    <property type="nucleotide sequence ID" value="NZ_QYUO01000001.1"/>
</dbReference>
<comment type="caution">
    <text evidence="2">The sequence shown here is derived from an EMBL/GenBank/DDBJ whole genome shotgun (WGS) entry which is preliminary data.</text>
</comment>
<dbReference type="Proteomes" id="UP000265955">
    <property type="component" value="Unassembled WGS sequence"/>
</dbReference>
<evidence type="ECO:0000313" key="2">
    <source>
        <dbReference type="EMBL" id="RJF99268.1"/>
    </source>
</evidence>
<proteinExistence type="predicted"/>